<dbReference type="Gene3D" id="3.20.20.150">
    <property type="entry name" value="Divalent-metal-dependent TIM barrel enzymes"/>
    <property type="match status" value="1"/>
</dbReference>
<gene>
    <name evidence="2" type="ORF">MLE19_04320</name>
</gene>
<dbReference type="Pfam" id="PF01261">
    <property type="entry name" value="AP_endonuc_2"/>
    <property type="match status" value="1"/>
</dbReference>
<protein>
    <submittedName>
        <fullName evidence="2">Sugar phosphate isomerase/epimerase</fullName>
    </submittedName>
</protein>
<dbReference type="SUPFAM" id="SSF51658">
    <property type="entry name" value="Xylose isomerase-like"/>
    <property type="match status" value="1"/>
</dbReference>
<evidence type="ECO:0000259" key="1">
    <source>
        <dbReference type="Pfam" id="PF01261"/>
    </source>
</evidence>
<dbReference type="GO" id="GO:0016853">
    <property type="term" value="F:isomerase activity"/>
    <property type="evidence" value="ECO:0007669"/>
    <property type="project" value="UniProtKB-KW"/>
</dbReference>
<dbReference type="Proteomes" id="UP001320609">
    <property type="component" value="Unassembled WGS sequence"/>
</dbReference>
<dbReference type="RefSeq" id="WP_240716854.1">
    <property type="nucleotide sequence ID" value="NZ_JAKVTW010000002.1"/>
</dbReference>
<evidence type="ECO:0000313" key="2">
    <source>
        <dbReference type="EMBL" id="MCH4810550.1"/>
    </source>
</evidence>
<name>A0ABS9S395_9GAMM</name>
<organism evidence="2 3">
    <name type="scientific">Vreelandella neptunia</name>
    <dbReference type="NCBI Taxonomy" id="115551"/>
    <lineage>
        <taxon>Bacteria</taxon>
        <taxon>Pseudomonadati</taxon>
        <taxon>Pseudomonadota</taxon>
        <taxon>Gammaproteobacteria</taxon>
        <taxon>Oceanospirillales</taxon>
        <taxon>Halomonadaceae</taxon>
        <taxon>Vreelandella</taxon>
    </lineage>
</organism>
<accession>A0ABS9S395</accession>
<dbReference type="InterPro" id="IPR036237">
    <property type="entry name" value="Xyl_isomerase-like_sf"/>
</dbReference>
<reference evidence="2 3" key="1">
    <citation type="submission" date="2022-03" db="EMBL/GenBank/DDBJ databases">
        <title>Genomic signatures underlying metal tolerance in selected Arctic bacterial isolates.</title>
        <authorList>
            <person name="Thomas F.A."/>
            <person name="Venkatachalam S."/>
            <person name="Krishnan K.P."/>
        </authorList>
    </citation>
    <scope>NUCLEOTIDE SEQUENCE [LARGE SCALE GENOMIC DNA]</scope>
    <source>
        <strain evidence="2 3">HM116</strain>
    </source>
</reference>
<keyword evidence="2" id="KW-0413">Isomerase</keyword>
<dbReference type="InterPro" id="IPR013022">
    <property type="entry name" value="Xyl_isomerase-like_TIM-brl"/>
</dbReference>
<comment type="caution">
    <text evidence="2">The sequence shown here is derived from an EMBL/GenBank/DDBJ whole genome shotgun (WGS) entry which is preliminary data.</text>
</comment>
<evidence type="ECO:0000313" key="3">
    <source>
        <dbReference type="Proteomes" id="UP001320609"/>
    </source>
</evidence>
<keyword evidence="3" id="KW-1185">Reference proteome</keyword>
<dbReference type="EMBL" id="JAKVTW010000002">
    <property type="protein sequence ID" value="MCH4810550.1"/>
    <property type="molecule type" value="Genomic_DNA"/>
</dbReference>
<sequence>MEHIRTIAELASREYGIRAVIHPHAGGYIEFEDEILQLMADISYDTAGLCLDTGHLYYY</sequence>
<feature type="domain" description="Xylose isomerase-like TIM barrel" evidence="1">
    <location>
        <begin position="2"/>
        <end position="59"/>
    </location>
</feature>
<proteinExistence type="predicted"/>